<sequence length="166" mass="19576">MAKSCYSQLNNPDHRGVLTTEQLEQERHRLVQELARVREVFTAQIEALIEENRRLRQYWSCPPDCFFHTIYCFLIRFCLFFFHLMLSHALAGRVDRPISVRRESILSLRFDAVLNEVVELEARLIERLRAATETEHFLGHLMIAFLEKLDSSGFGLEQPVDWHTET</sequence>
<evidence type="ECO:0000256" key="2">
    <source>
        <dbReference type="SAM" id="Phobius"/>
    </source>
</evidence>
<organism evidence="3 4">
    <name type="scientific">Protopolystoma xenopodis</name>
    <dbReference type="NCBI Taxonomy" id="117903"/>
    <lineage>
        <taxon>Eukaryota</taxon>
        <taxon>Metazoa</taxon>
        <taxon>Spiralia</taxon>
        <taxon>Lophotrochozoa</taxon>
        <taxon>Platyhelminthes</taxon>
        <taxon>Monogenea</taxon>
        <taxon>Polyopisthocotylea</taxon>
        <taxon>Polystomatidea</taxon>
        <taxon>Polystomatidae</taxon>
        <taxon>Protopolystoma</taxon>
    </lineage>
</organism>
<evidence type="ECO:0000313" key="4">
    <source>
        <dbReference type="Proteomes" id="UP000784294"/>
    </source>
</evidence>
<evidence type="ECO:0000256" key="1">
    <source>
        <dbReference type="SAM" id="Coils"/>
    </source>
</evidence>
<accession>A0A448WKF4</accession>
<keyword evidence="2" id="KW-0812">Transmembrane</keyword>
<gene>
    <name evidence="3" type="ORF">PXEA_LOCUS7319</name>
</gene>
<dbReference type="Proteomes" id="UP000784294">
    <property type="component" value="Unassembled WGS sequence"/>
</dbReference>
<proteinExistence type="predicted"/>
<keyword evidence="4" id="KW-1185">Reference proteome</keyword>
<dbReference type="EMBL" id="CAAALY010019258">
    <property type="protein sequence ID" value="VEL13879.1"/>
    <property type="molecule type" value="Genomic_DNA"/>
</dbReference>
<evidence type="ECO:0000313" key="3">
    <source>
        <dbReference type="EMBL" id="VEL13879.1"/>
    </source>
</evidence>
<protein>
    <submittedName>
        <fullName evidence="3">Uncharacterized protein</fullName>
    </submittedName>
</protein>
<comment type="caution">
    <text evidence="3">The sequence shown here is derived from an EMBL/GenBank/DDBJ whole genome shotgun (WGS) entry which is preliminary data.</text>
</comment>
<dbReference type="AlphaFoldDB" id="A0A448WKF4"/>
<feature type="coiled-coil region" evidence="1">
    <location>
        <begin position="20"/>
        <end position="51"/>
    </location>
</feature>
<keyword evidence="2" id="KW-1133">Transmembrane helix</keyword>
<feature type="transmembrane region" description="Helical" evidence="2">
    <location>
        <begin position="66"/>
        <end position="86"/>
    </location>
</feature>
<keyword evidence="1" id="KW-0175">Coiled coil</keyword>
<keyword evidence="2" id="KW-0472">Membrane</keyword>
<reference evidence="3" key="1">
    <citation type="submission" date="2018-11" db="EMBL/GenBank/DDBJ databases">
        <authorList>
            <consortium name="Pathogen Informatics"/>
        </authorList>
    </citation>
    <scope>NUCLEOTIDE SEQUENCE</scope>
</reference>
<name>A0A448WKF4_9PLAT</name>